<dbReference type="AlphaFoldDB" id="A0A8H3IED6"/>
<reference evidence="2" key="1">
    <citation type="submission" date="2021-03" db="EMBL/GenBank/DDBJ databases">
        <authorList>
            <person name="Tagirdzhanova G."/>
        </authorList>
    </citation>
    <scope>NUCLEOTIDE SEQUENCE</scope>
</reference>
<sequence>MTHHINIAWALKVNHDQLGARLEAYVETKSVVNTLRACLLRLSLPSKSTIPPEISQMIVDKLRDASYLPKILKWHRRRRCVQDECETLDHVDMDVLADHKIDDPDDVDELFWEERMLKHDSRVEKYLHKVNPPKSQNSMRGFALCKAIFAKDFGILPYFEVLEIHDMGYFKTAEISGYITQSITSVPIRSEPGPDRASYSIKHSLDQRLVSQKMSTKSEQGFKAAVKALRLEAPHTHTHVEDKSNTEEETHDCLPHTGRVDENEEGSVSLLPSSNEQQIDAKERSSP</sequence>
<evidence type="ECO:0000256" key="1">
    <source>
        <dbReference type="SAM" id="MobiDB-lite"/>
    </source>
</evidence>
<comment type="caution">
    <text evidence="2">The sequence shown here is derived from an EMBL/GenBank/DDBJ whole genome shotgun (WGS) entry which is preliminary data.</text>
</comment>
<feature type="region of interest" description="Disordered" evidence="1">
    <location>
        <begin position="235"/>
        <end position="287"/>
    </location>
</feature>
<keyword evidence="3" id="KW-1185">Reference proteome</keyword>
<evidence type="ECO:0000313" key="3">
    <source>
        <dbReference type="Proteomes" id="UP000664521"/>
    </source>
</evidence>
<proteinExistence type="predicted"/>
<organism evidence="2 3">
    <name type="scientific">Heterodermia speciosa</name>
    <dbReference type="NCBI Taxonomy" id="116794"/>
    <lineage>
        <taxon>Eukaryota</taxon>
        <taxon>Fungi</taxon>
        <taxon>Dikarya</taxon>
        <taxon>Ascomycota</taxon>
        <taxon>Pezizomycotina</taxon>
        <taxon>Lecanoromycetes</taxon>
        <taxon>OSLEUM clade</taxon>
        <taxon>Lecanoromycetidae</taxon>
        <taxon>Caliciales</taxon>
        <taxon>Physciaceae</taxon>
        <taxon>Heterodermia</taxon>
    </lineage>
</organism>
<dbReference type="EMBL" id="CAJPDS010000016">
    <property type="protein sequence ID" value="CAF9915428.1"/>
    <property type="molecule type" value="Genomic_DNA"/>
</dbReference>
<dbReference type="OrthoDB" id="5430364at2759"/>
<feature type="compositionally biased region" description="Basic and acidic residues" evidence="1">
    <location>
        <begin position="235"/>
        <end position="261"/>
    </location>
</feature>
<evidence type="ECO:0000313" key="2">
    <source>
        <dbReference type="EMBL" id="CAF9915428.1"/>
    </source>
</evidence>
<dbReference type="Proteomes" id="UP000664521">
    <property type="component" value="Unassembled WGS sequence"/>
</dbReference>
<gene>
    <name evidence="2" type="ORF">HETSPECPRED_002486</name>
</gene>
<name>A0A8H3IED6_9LECA</name>
<protein>
    <submittedName>
        <fullName evidence="2">Uncharacterized protein</fullName>
    </submittedName>
</protein>
<accession>A0A8H3IED6</accession>